<keyword evidence="3" id="KW-1185">Reference proteome</keyword>
<sequence length="197" mass="22132">MVKACFGYIKTFGKSFYPGNLRCGHTSKKVFNQNNVSINGKRHEEEIRQVLGYMEPSLTPTGIDIKARQMVREVENRKENFFMTYLERFENSGSSQQEVSQIVIDVDDDNDFFGDFLCKGGSSSDPIDNEVNAIKFPTVARMAKDILAIQISSVASESAVSTCGRVVSEYHTSLSTLIVEGLLCTQDWVRKVYKSDN</sequence>
<comment type="caution">
    <text evidence="2">The sequence shown here is derived from an EMBL/GenBank/DDBJ whole genome shotgun (WGS) entry which is preliminary data.</text>
</comment>
<dbReference type="InterPro" id="IPR008906">
    <property type="entry name" value="HATC_C_dom"/>
</dbReference>
<name>A0A9R1XNH3_LACSA</name>
<dbReference type="InterPro" id="IPR012337">
    <property type="entry name" value="RNaseH-like_sf"/>
</dbReference>
<dbReference type="AlphaFoldDB" id="A0A9R1XNH3"/>
<proteinExistence type="predicted"/>
<dbReference type="SUPFAM" id="SSF53098">
    <property type="entry name" value="Ribonuclease H-like"/>
    <property type="match status" value="1"/>
</dbReference>
<dbReference type="Pfam" id="PF05699">
    <property type="entry name" value="Dimer_Tnp_hAT"/>
    <property type="match status" value="1"/>
</dbReference>
<evidence type="ECO:0000313" key="2">
    <source>
        <dbReference type="EMBL" id="KAJ0221455.1"/>
    </source>
</evidence>
<dbReference type="PANTHER" id="PTHR23272">
    <property type="entry name" value="BED FINGER-RELATED"/>
    <property type="match status" value="1"/>
</dbReference>
<feature type="domain" description="HAT C-terminal dimerisation" evidence="1">
    <location>
        <begin position="132"/>
        <end position="189"/>
    </location>
</feature>
<dbReference type="EMBL" id="NBSK02000002">
    <property type="protein sequence ID" value="KAJ0221455.1"/>
    <property type="molecule type" value="Genomic_DNA"/>
</dbReference>
<accession>A0A9R1XNH3</accession>
<organism evidence="2 3">
    <name type="scientific">Lactuca sativa</name>
    <name type="common">Garden lettuce</name>
    <dbReference type="NCBI Taxonomy" id="4236"/>
    <lineage>
        <taxon>Eukaryota</taxon>
        <taxon>Viridiplantae</taxon>
        <taxon>Streptophyta</taxon>
        <taxon>Embryophyta</taxon>
        <taxon>Tracheophyta</taxon>
        <taxon>Spermatophyta</taxon>
        <taxon>Magnoliopsida</taxon>
        <taxon>eudicotyledons</taxon>
        <taxon>Gunneridae</taxon>
        <taxon>Pentapetalae</taxon>
        <taxon>asterids</taxon>
        <taxon>campanulids</taxon>
        <taxon>Asterales</taxon>
        <taxon>Asteraceae</taxon>
        <taxon>Cichorioideae</taxon>
        <taxon>Cichorieae</taxon>
        <taxon>Lactucinae</taxon>
        <taxon>Lactuca</taxon>
    </lineage>
</organism>
<dbReference type="GO" id="GO:0046983">
    <property type="term" value="F:protein dimerization activity"/>
    <property type="evidence" value="ECO:0007669"/>
    <property type="project" value="InterPro"/>
</dbReference>
<dbReference type="Proteomes" id="UP000235145">
    <property type="component" value="Unassembled WGS sequence"/>
</dbReference>
<reference evidence="2 3" key="1">
    <citation type="journal article" date="2017" name="Nat. Commun.">
        <title>Genome assembly with in vitro proximity ligation data and whole-genome triplication in lettuce.</title>
        <authorList>
            <person name="Reyes-Chin-Wo S."/>
            <person name="Wang Z."/>
            <person name="Yang X."/>
            <person name="Kozik A."/>
            <person name="Arikit S."/>
            <person name="Song C."/>
            <person name="Xia L."/>
            <person name="Froenicke L."/>
            <person name="Lavelle D.O."/>
            <person name="Truco M.J."/>
            <person name="Xia R."/>
            <person name="Zhu S."/>
            <person name="Xu C."/>
            <person name="Xu H."/>
            <person name="Xu X."/>
            <person name="Cox K."/>
            <person name="Korf I."/>
            <person name="Meyers B.C."/>
            <person name="Michelmore R.W."/>
        </authorList>
    </citation>
    <scope>NUCLEOTIDE SEQUENCE [LARGE SCALE GENOMIC DNA]</scope>
    <source>
        <strain evidence="3">cv. Salinas</strain>
        <tissue evidence="2">Seedlings</tissue>
    </source>
</reference>
<protein>
    <recommendedName>
        <fullName evidence="1">HAT C-terminal dimerisation domain-containing protein</fullName>
    </recommendedName>
</protein>
<evidence type="ECO:0000313" key="3">
    <source>
        <dbReference type="Proteomes" id="UP000235145"/>
    </source>
</evidence>
<evidence type="ECO:0000259" key="1">
    <source>
        <dbReference type="Pfam" id="PF05699"/>
    </source>
</evidence>
<dbReference type="PANTHER" id="PTHR23272:SF190">
    <property type="entry name" value="ZINC FINGER, BED-TYPE-RELATED"/>
    <property type="match status" value="1"/>
</dbReference>
<gene>
    <name evidence="2" type="ORF">LSAT_V11C200090060</name>
</gene>